<reference evidence="2" key="1">
    <citation type="journal article" date="2020" name="Stud. Mycol.">
        <title>101 Dothideomycetes genomes: a test case for predicting lifestyles and emergence of pathogens.</title>
        <authorList>
            <person name="Haridas S."/>
            <person name="Albert R."/>
            <person name="Binder M."/>
            <person name="Bloem J."/>
            <person name="Labutti K."/>
            <person name="Salamov A."/>
            <person name="Andreopoulos B."/>
            <person name="Baker S."/>
            <person name="Barry K."/>
            <person name="Bills G."/>
            <person name="Bluhm B."/>
            <person name="Cannon C."/>
            <person name="Castanera R."/>
            <person name="Culley D."/>
            <person name="Daum C."/>
            <person name="Ezra D."/>
            <person name="Gonzalez J."/>
            <person name="Henrissat B."/>
            <person name="Kuo A."/>
            <person name="Liang C."/>
            <person name="Lipzen A."/>
            <person name="Lutzoni F."/>
            <person name="Magnuson J."/>
            <person name="Mondo S."/>
            <person name="Nolan M."/>
            <person name="Ohm R."/>
            <person name="Pangilinan J."/>
            <person name="Park H.-J."/>
            <person name="Ramirez L."/>
            <person name="Alfaro M."/>
            <person name="Sun H."/>
            <person name="Tritt A."/>
            <person name="Yoshinaga Y."/>
            <person name="Zwiers L.-H."/>
            <person name="Turgeon B."/>
            <person name="Goodwin S."/>
            <person name="Spatafora J."/>
            <person name="Crous P."/>
            <person name="Grigoriev I."/>
        </authorList>
    </citation>
    <scope>NUCLEOTIDE SEQUENCE</scope>
    <source>
        <strain evidence="2">HMLAC05119</strain>
    </source>
</reference>
<dbReference type="Proteomes" id="UP000800096">
    <property type="component" value="Unassembled WGS sequence"/>
</dbReference>
<dbReference type="AlphaFoldDB" id="A0A6A5QMI5"/>
<feature type="compositionally biased region" description="Basic and acidic residues" evidence="1">
    <location>
        <begin position="155"/>
        <end position="177"/>
    </location>
</feature>
<feature type="region of interest" description="Disordered" evidence="1">
    <location>
        <begin position="153"/>
        <end position="203"/>
    </location>
</feature>
<keyword evidence="3" id="KW-1185">Reference proteome</keyword>
<gene>
    <name evidence="2" type="ORF">BDU57DRAFT_548458</name>
</gene>
<evidence type="ECO:0000313" key="3">
    <source>
        <dbReference type="Proteomes" id="UP000800096"/>
    </source>
</evidence>
<protein>
    <submittedName>
        <fullName evidence="2">Uncharacterized protein</fullName>
    </submittedName>
</protein>
<feature type="region of interest" description="Disordered" evidence="1">
    <location>
        <begin position="106"/>
        <end position="140"/>
    </location>
</feature>
<dbReference type="EMBL" id="ML979135">
    <property type="protein sequence ID" value="KAF1916835.1"/>
    <property type="molecule type" value="Genomic_DNA"/>
</dbReference>
<accession>A0A6A5QMI5</accession>
<organism evidence="2 3">
    <name type="scientific">Ampelomyces quisqualis</name>
    <name type="common">Powdery mildew agent</name>
    <dbReference type="NCBI Taxonomy" id="50730"/>
    <lineage>
        <taxon>Eukaryota</taxon>
        <taxon>Fungi</taxon>
        <taxon>Dikarya</taxon>
        <taxon>Ascomycota</taxon>
        <taxon>Pezizomycotina</taxon>
        <taxon>Dothideomycetes</taxon>
        <taxon>Pleosporomycetidae</taxon>
        <taxon>Pleosporales</taxon>
        <taxon>Pleosporineae</taxon>
        <taxon>Phaeosphaeriaceae</taxon>
        <taxon>Ampelomyces</taxon>
    </lineage>
</organism>
<evidence type="ECO:0000256" key="1">
    <source>
        <dbReference type="SAM" id="MobiDB-lite"/>
    </source>
</evidence>
<proteinExistence type="predicted"/>
<name>A0A6A5QMI5_AMPQU</name>
<sequence>MSPFPILGHEYVVLHSIIERTSRTRDTHAIIISDSAPLAITQTYAEANDVLEYHKKKITSRKSTADFSLCMWYDTIDGVDIARVPLGRNVVEEVRLKIMGADVWGKQEARDRKNGAESEGDEKLAGAEDGGHGNSNDDGTRTVALHVQGQLHVSTVKDHEEGQSARDSHGRDSRRESCAFNRDGQADNGLGESKDEGEDADDKYVQSDISELQKSPPENQSLDFENTRLCLRNMVPEWRLGGTEVNRGEASNHCQAQAYARASVTLQANGIPILPNGLRASSIDGRVWTVKLDERIPDTTYARCMAETI</sequence>
<evidence type="ECO:0000313" key="2">
    <source>
        <dbReference type="EMBL" id="KAF1916835.1"/>
    </source>
</evidence>
<feature type="compositionally biased region" description="Basic and acidic residues" evidence="1">
    <location>
        <begin position="106"/>
        <end position="131"/>
    </location>
</feature>